<evidence type="ECO:0000313" key="1">
    <source>
        <dbReference type="EMBL" id="MDV6304414.1"/>
    </source>
</evidence>
<name>A0ABU4D539_9NOCA</name>
<reference evidence="1 2" key="1">
    <citation type="submission" date="2023-10" db="EMBL/GenBank/DDBJ databases">
        <title>Development of a sustainable strategy for remediation of hydrocarbon-contaminated territories based on the waste exchange concept.</title>
        <authorList>
            <person name="Krivoruchko A."/>
        </authorList>
    </citation>
    <scope>NUCLEOTIDE SEQUENCE [LARGE SCALE GENOMIC DNA]</scope>
    <source>
        <strain evidence="1 2">IEGM 1327</strain>
    </source>
</reference>
<organism evidence="1 2">
    <name type="scientific">Rhodococcus cerastii</name>
    <dbReference type="NCBI Taxonomy" id="908616"/>
    <lineage>
        <taxon>Bacteria</taxon>
        <taxon>Bacillati</taxon>
        <taxon>Actinomycetota</taxon>
        <taxon>Actinomycetes</taxon>
        <taxon>Mycobacteriales</taxon>
        <taxon>Nocardiaceae</taxon>
        <taxon>Rhodococcus</taxon>
    </lineage>
</organism>
<sequence length="354" mass="38968">MGRRLLVVSKEFPPEPGGVADYCALWLDEVIGETEDWDVTILTQPWVGRKPFGGVDTVEIERWTPSSVRRVLRSVRPDSVVFHYVPHMYQKQGVPVMIPVLVLLMRWHTSNLVVLFHEMASNQARLKPRLLLPIQGAIVALLSSSAHRTVVTIASRARSLGSRIPWVRKKISVIPISPTLRGIRRGTPTGGGVLRLLHFGSSHPSRDFSLIVDALDRLDSIGVAYELRVVGTAAAPDSRATLLGYCAENVVTQELFDADIVLLPFTDGASGRRSTIANSLAAGRAVVSTAGADTDVEWYGNSLLLAHERNQFPDLVESLAVDEAARKAQGENAYRWAVQNVSWARTAEQWKAIL</sequence>
<evidence type="ECO:0000313" key="2">
    <source>
        <dbReference type="Proteomes" id="UP001186104"/>
    </source>
</evidence>
<keyword evidence="2" id="KW-1185">Reference proteome</keyword>
<dbReference type="Proteomes" id="UP001186104">
    <property type="component" value="Unassembled WGS sequence"/>
</dbReference>
<accession>A0ABU4D539</accession>
<dbReference type="RefSeq" id="WP_317533602.1">
    <property type="nucleotide sequence ID" value="NZ_JAWLKF010000010.1"/>
</dbReference>
<evidence type="ECO:0008006" key="3">
    <source>
        <dbReference type="Google" id="ProtNLM"/>
    </source>
</evidence>
<protein>
    <recommendedName>
        <fullName evidence="3">Glycosyltransferase subfamily 4-like N-terminal domain-containing protein</fullName>
    </recommendedName>
</protein>
<dbReference type="Gene3D" id="3.40.50.2000">
    <property type="entry name" value="Glycogen Phosphorylase B"/>
    <property type="match status" value="2"/>
</dbReference>
<proteinExistence type="predicted"/>
<dbReference type="EMBL" id="JAWLKF010000010">
    <property type="protein sequence ID" value="MDV6304414.1"/>
    <property type="molecule type" value="Genomic_DNA"/>
</dbReference>
<dbReference type="SUPFAM" id="SSF53756">
    <property type="entry name" value="UDP-Glycosyltransferase/glycogen phosphorylase"/>
    <property type="match status" value="1"/>
</dbReference>
<gene>
    <name evidence="1" type="ORF">R3P93_17780</name>
</gene>
<comment type="caution">
    <text evidence="1">The sequence shown here is derived from an EMBL/GenBank/DDBJ whole genome shotgun (WGS) entry which is preliminary data.</text>
</comment>